<keyword evidence="2" id="KW-0106">Calcium</keyword>
<evidence type="ECO:0000313" key="5">
    <source>
        <dbReference type="Proteomes" id="UP001327560"/>
    </source>
</evidence>
<dbReference type="Pfam" id="PF13202">
    <property type="entry name" value="EF-hand_5"/>
    <property type="match status" value="2"/>
</dbReference>
<dbReference type="GO" id="GO:0005509">
    <property type="term" value="F:calcium ion binding"/>
    <property type="evidence" value="ECO:0007669"/>
    <property type="project" value="InterPro"/>
</dbReference>
<dbReference type="InterPro" id="IPR018247">
    <property type="entry name" value="EF_Hand_1_Ca_BS"/>
</dbReference>
<dbReference type="SUPFAM" id="SSF47473">
    <property type="entry name" value="EF-hand"/>
    <property type="match status" value="1"/>
</dbReference>
<dbReference type="PROSITE" id="PS50222">
    <property type="entry name" value="EF_HAND_2"/>
    <property type="match status" value="1"/>
</dbReference>
<accession>A0AAQ3KDK4</accession>
<name>A0AAQ3KDK4_9LILI</name>
<keyword evidence="1" id="KW-0677">Repeat</keyword>
<evidence type="ECO:0000256" key="1">
    <source>
        <dbReference type="ARBA" id="ARBA00022737"/>
    </source>
</evidence>
<dbReference type="Gene3D" id="1.10.238.10">
    <property type="entry name" value="EF-hand"/>
    <property type="match status" value="1"/>
</dbReference>
<gene>
    <name evidence="4" type="ORF">Cni_G15299</name>
</gene>
<evidence type="ECO:0000259" key="3">
    <source>
        <dbReference type="PROSITE" id="PS50222"/>
    </source>
</evidence>
<dbReference type="CDD" id="cd00051">
    <property type="entry name" value="EFh"/>
    <property type="match status" value="1"/>
</dbReference>
<keyword evidence="5" id="KW-1185">Reference proteome</keyword>
<evidence type="ECO:0000313" key="4">
    <source>
        <dbReference type="EMBL" id="WOL06565.1"/>
    </source>
</evidence>
<feature type="domain" description="EF-hand" evidence="3">
    <location>
        <begin position="15"/>
        <end position="50"/>
    </location>
</feature>
<dbReference type="InterPro" id="IPR002048">
    <property type="entry name" value="EF_hand_dom"/>
</dbReference>
<reference evidence="4 5" key="1">
    <citation type="submission" date="2023-10" db="EMBL/GenBank/DDBJ databases">
        <title>Chromosome-scale genome assembly provides insights into flower coloration mechanisms of Canna indica.</title>
        <authorList>
            <person name="Li C."/>
        </authorList>
    </citation>
    <scope>NUCLEOTIDE SEQUENCE [LARGE SCALE GENOMIC DNA]</scope>
    <source>
        <tissue evidence="4">Flower</tissue>
    </source>
</reference>
<dbReference type="PANTHER" id="PTHR23050">
    <property type="entry name" value="CALCIUM BINDING PROTEIN"/>
    <property type="match status" value="1"/>
</dbReference>
<proteinExistence type="predicted"/>
<evidence type="ECO:0000256" key="2">
    <source>
        <dbReference type="ARBA" id="ARBA00022837"/>
    </source>
</evidence>
<dbReference type="SMART" id="SM00054">
    <property type="entry name" value="EFh"/>
    <property type="match status" value="1"/>
</dbReference>
<dbReference type="InterPro" id="IPR011992">
    <property type="entry name" value="EF-hand-dom_pair"/>
</dbReference>
<dbReference type="Proteomes" id="UP001327560">
    <property type="component" value="Chromosome 5"/>
</dbReference>
<organism evidence="4 5">
    <name type="scientific">Canna indica</name>
    <name type="common">Indian-shot</name>
    <dbReference type="NCBI Taxonomy" id="4628"/>
    <lineage>
        <taxon>Eukaryota</taxon>
        <taxon>Viridiplantae</taxon>
        <taxon>Streptophyta</taxon>
        <taxon>Embryophyta</taxon>
        <taxon>Tracheophyta</taxon>
        <taxon>Spermatophyta</taxon>
        <taxon>Magnoliopsida</taxon>
        <taxon>Liliopsida</taxon>
        <taxon>Zingiberales</taxon>
        <taxon>Cannaceae</taxon>
        <taxon>Canna</taxon>
    </lineage>
</organism>
<dbReference type="AlphaFoldDB" id="A0AAQ3KDK4"/>
<protein>
    <submittedName>
        <fullName evidence="4">Polcalcin Phl p 7</fullName>
    </submittedName>
</protein>
<dbReference type="PROSITE" id="PS00018">
    <property type="entry name" value="EF_HAND_1"/>
    <property type="match status" value="2"/>
</dbReference>
<sequence length="94" mass="10843">MAIKQNTARSVNGEVTVEEFKEWLKRFDMDKDGRISREELRRAIRSIHKHFSGWKSSRGIQYADTDGDGFIGDNEIVNLVEFAQKVLGLQIVPY</sequence>
<dbReference type="EMBL" id="CP136894">
    <property type="protein sequence ID" value="WOL06565.1"/>
    <property type="molecule type" value="Genomic_DNA"/>
</dbReference>
<dbReference type="InterPro" id="IPR050145">
    <property type="entry name" value="Centrin_CML-like"/>
</dbReference>